<protein>
    <recommendedName>
        <fullName evidence="1">DUF4097 domain-containing protein</fullName>
    </recommendedName>
</protein>
<accession>A0A4R2RB97</accession>
<dbReference type="EMBL" id="SLXQ01000001">
    <property type="protein sequence ID" value="TCP56981.1"/>
    <property type="molecule type" value="Genomic_DNA"/>
</dbReference>
<dbReference type="InterPro" id="IPR025164">
    <property type="entry name" value="Toastrack_DUF4097"/>
</dbReference>
<dbReference type="RefSeq" id="WP_132875511.1">
    <property type="nucleotide sequence ID" value="NZ_SLXQ01000001.1"/>
</dbReference>
<name>A0A4R2RB97_9PSEU</name>
<organism evidence="2 3">
    <name type="scientific">Tamaricihabitans halophyticus</name>
    <dbReference type="NCBI Taxonomy" id="1262583"/>
    <lineage>
        <taxon>Bacteria</taxon>
        <taxon>Bacillati</taxon>
        <taxon>Actinomycetota</taxon>
        <taxon>Actinomycetes</taxon>
        <taxon>Pseudonocardiales</taxon>
        <taxon>Pseudonocardiaceae</taxon>
        <taxon>Tamaricihabitans</taxon>
    </lineage>
</organism>
<reference evidence="2 3" key="1">
    <citation type="submission" date="2019-03" db="EMBL/GenBank/DDBJ databases">
        <title>Genomic Encyclopedia of Type Strains, Phase IV (KMG-IV): sequencing the most valuable type-strain genomes for metagenomic binning, comparative biology and taxonomic classification.</title>
        <authorList>
            <person name="Goeker M."/>
        </authorList>
    </citation>
    <scope>NUCLEOTIDE SEQUENCE [LARGE SCALE GENOMIC DNA]</scope>
    <source>
        <strain evidence="2 3">DSM 45765</strain>
    </source>
</reference>
<keyword evidence="3" id="KW-1185">Reference proteome</keyword>
<dbReference type="AlphaFoldDB" id="A0A4R2RB97"/>
<comment type="caution">
    <text evidence="2">The sequence shown here is derived from an EMBL/GenBank/DDBJ whole genome shotgun (WGS) entry which is preliminary data.</text>
</comment>
<sequence>MRTFTHTTEEPMHLVLSAGSATQVTVYADATITAANVVLEPVQPGDPRATEVIERAWSETAGPRLTVRLPDSPATNGMVTSSNGTVHVNSVVSHGGVTIVDGQVITNTGRQLTPSGGVRVIAYVPRRSFLTVTTAAARLDAEGTFEDVDVRTVSGEIAIGTARDVHARTMSGGVLVRSAQRVHGRSVSGDVRVARFVEFAKLNTTSGDIAAHATGDALVRALSVSGDIDITHDPGVSVAASVRSVSGRVRQPR</sequence>
<proteinExistence type="predicted"/>
<evidence type="ECO:0000313" key="2">
    <source>
        <dbReference type="EMBL" id="TCP56981.1"/>
    </source>
</evidence>
<dbReference type="Proteomes" id="UP000294911">
    <property type="component" value="Unassembled WGS sequence"/>
</dbReference>
<evidence type="ECO:0000259" key="1">
    <source>
        <dbReference type="Pfam" id="PF13349"/>
    </source>
</evidence>
<dbReference type="Pfam" id="PF13349">
    <property type="entry name" value="DUF4097"/>
    <property type="match status" value="1"/>
</dbReference>
<evidence type="ECO:0000313" key="3">
    <source>
        <dbReference type="Proteomes" id="UP000294911"/>
    </source>
</evidence>
<gene>
    <name evidence="2" type="ORF">EV191_101931</name>
</gene>
<feature type="domain" description="DUF4097" evidence="1">
    <location>
        <begin position="112"/>
        <end position="252"/>
    </location>
</feature>